<dbReference type="InParanoid" id="A0A6N7F0N9"/>
<evidence type="ECO:0000259" key="12">
    <source>
        <dbReference type="Pfam" id="PF00482"/>
    </source>
</evidence>
<evidence type="ECO:0000256" key="1">
    <source>
        <dbReference type="ARBA" id="ARBA00004429"/>
    </source>
</evidence>
<accession>A0A6N7F0N9</accession>
<feature type="domain" description="Type II secretion system protein GspF" evidence="12">
    <location>
        <begin position="278"/>
        <end position="400"/>
    </location>
</feature>
<feature type="transmembrane region" description="Helical" evidence="11">
    <location>
        <begin position="227"/>
        <end position="245"/>
    </location>
</feature>
<name>A0A6N7F0N9_9GAMM</name>
<comment type="similarity">
    <text evidence="2 9">Belongs to the GSP F family.</text>
</comment>
<dbReference type="RefSeq" id="WP_152810957.1">
    <property type="nucleotide sequence ID" value="NZ_WHNW01000015.1"/>
</dbReference>
<dbReference type="PRINTS" id="PR00812">
    <property type="entry name" value="BCTERIALGSPF"/>
</dbReference>
<dbReference type="EMBL" id="WHNW01000015">
    <property type="protein sequence ID" value="MPV86967.1"/>
    <property type="molecule type" value="Genomic_DNA"/>
</dbReference>
<dbReference type="FunFam" id="1.20.81.30:FF:000001">
    <property type="entry name" value="Type II secretion system protein F"/>
    <property type="match status" value="2"/>
</dbReference>
<evidence type="ECO:0000256" key="7">
    <source>
        <dbReference type="ARBA" id="ARBA00022989"/>
    </source>
</evidence>
<gene>
    <name evidence="13" type="ORF">GCU85_09540</name>
</gene>
<proteinExistence type="inferred from homology"/>
<dbReference type="InterPro" id="IPR042094">
    <property type="entry name" value="T2SS_GspF_sf"/>
</dbReference>
<evidence type="ECO:0000256" key="11">
    <source>
        <dbReference type="SAM" id="Phobius"/>
    </source>
</evidence>
<organism evidence="13 14">
    <name type="scientific">Ostreibacterium oceani</name>
    <dbReference type="NCBI Taxonomy" id="2654998"/>
    <lineage>
        <taxon>Bacteria</taxon>
        <taxon>Pseudomonadati</taxon>
        <taxon>Pseudomonadota</taxon>
        <taxon>Gammaproteobacteria</taxon>
        <taxon>Cardiobacteriales</taxon>
        <taxon>Ostreibacteriaceae</taxon>
        <taxon>Ostreibacterium</taxon>
    </lineage>
</organism>
<feature type="transmembrane region" description="Helical" evidence="11">
    <location>
        <begin position="381"/>
        <end position="403"/>
    </location>
</feature>
<evidence type="ECO:0000256" key="2">
    <source>
        <dbReference type="ARBA" id="ARBA00005745"/>
    </source>
</evidence>
<evidence type="ECO:0000313" key="13">
    <source>
        <dbReference type="EMBL" id="MPV86967.1"/>
    </source>
</evidence>
<evidence type="ECO:0000256" key="10">
    <source>
        <dbReference type="SAM" id="MobiDB-lite"/>
    </source>
</evidence>
<dbReference type="Pfam" id="PF00482">
    <property type="entry name" value="T2SSF"/>
    <property type="match status" value="2"/>
</dbReference>
<comment type="subcellular location">
    <subcellularLocation>
        <location evidence="1 9">Cell inner membrane</location>
        <topology evidence="1 9">Multi-pass membrane protein</topology>
    </subcellularLocation>
</comment>
<keyword evidence="3 9" id="KW-0813">Transport</keyword>
<dbReference type="PANTHER" id="PTHR30012:SF7">
    <property type="entry name" value="PROTEIN TRANSPORT PROTEIN HOFC HOMOLOG"/>
    <property type="match status" value="1"/>
</dbReference>
<dbReference type="AlphaFoldDB" id="A0A6N7F0N9"/>
<dbReference type="InterPro" id="IPR003004">
    <property type="entry name" value="GspF/PilC"/>
</dbReference>
<protein>
    <submittedName>
        <fullName evidence="13">Type II secretion system F family protein</fullName>
    </submittedName>
</protein>
<dbReference type="Proteomes" id="UP000471298">
    <property type="component" value="Unassembled WGS sequence"/>
</dbReference>
<keyword evidence="7 11" id="KW-1133">Transmembrane helix</keyword>
<comment type="caution">
    <text evidence="13">The sequence shown here is derived from an EMBL/GenBank/DDBJ whole genome shotgun (WGS) entry which is preliminary data.</text>
</comment>
<keyword evidence="5" id="KW-0997">Cell inner membrane</keyword>
<dbReference type="PANTHER" id="PTHR30012">
    <property type="entry name" value="GENERAL SECRETION PATHWAY PROTEIN"/>
    <property type="match status" value="1"/>
</dbReference>
<keyword evidence="14" id="KW-1185">Reference proteome</keyword>
<evidence type="ECO:0000256" key="5">
    <source>
        <dbReference type="ARBA" id="ARBA00022519"/>
    </source>
</evidence>
<sequence>MATTTAKKQTTTYQWAGKGKDGKTKKGEITAANEQLVRTFLQKQGVIATKVIEKPKPLYESKGRIKPKNIVSFSRQMSTMLRAGMSVTKSLSLIAEGIEKPIRLREMIEDIRNEVEGGSSFSEALSKHPLYFDDLYLSLVSAGEEAGVLDETMNKIATNKEKSEAVKKKVKKALMYPTMVVIAAIIVTLILLVKVIPVFQSFFADFGAELPALTKAVVAFSEAVIEWGWMLAVLLVLVVVVFFYFKKRNREFQRWVNKVSFKIPLLGGILKLGSMARFSRTLSVLFDSGVPLVRGLNATAPATGSVIYEESTYEIAKDVENGAQLNFAMQNSERFEPFAIQMVGIGEESGNLGDMLGNVANFYEEELDYKIDNLTTMLEPLIIGFLALVVGTLVIAMYMPIFMLGDVVG</sequence>
<dbReference type="PROSITE" id="PS00874">
    <property type="entry name" value="T2SP_F"/>
    <property type="match status" value="1"/>
</dbReference>
<dbReference type="GO" id="GO:0015628">
    <property type="term" value="P:protein secretion by the type II secretion system"/>
    <property type="evidence" value="ECO:0007669"/>
    <property type="project" value="TreeGrafter"/>
</dbReference>
<evidence type="ECO:0000256" key="9">
    <source>
        <dbReference type="RuleBase" id="RU003923"/>
    </source>
</evidence>
<dbReference type="Gene3D" id="1.20.81.30">
    <property type="entry name" value="Type II secretion system (T2SS), domain F"/>
    <property type="match status" value="2"/>
</dbReference>
<keyword evidence="6 9" id="KW-0812">Transmembrane</keyword>
<dbReference type="GO" id="GO:0005886">
    <property type="term" value="C:plasma membrane"/>
    <property type="evidence" value="ECO:0007669"/>
    <property type="project" value="UniProtKB-SubCell"/>
</dbReference>
<dbReference type="InterPro" id="IPR001992">
    <property type="entry name" value="T2SS_GspF/T4SS_PilC_CS"/>
</dbReference>
<evidence type="ECO:0000256" key="3">
    <source>
        <dbReference type="ARBA" id="ARBA00022448"/>
    </source>
</evidence>
<dbReference type="FunCoup" id="A0A6N7F0N9">
    <property type="interactions" value="29"/>
</dbReference>
<dbReference type="InterPro" id="IPR018076">
    <property type="entry name" value="T2SS_GspF_dom"/>
</dbReference>
<feature type="compositionally biased region" description="Low complexity" evidence="10">
    <location>
        <begin position="1"/>
        <end position="12"/>
    </location>
</feature>
<keyword evidence="8 11" id="KW-0472">Membrane</keyword>
<feature type="domain" description="Type II secretion system protein GspF" evidence="12">
    <location>
        <begin position="73"/>
        <end position="197"/>
    </location>
</feature>
<keyword evidence="4" id="KW-1003">Cell membrane</keyword>
<evidence type="ECO:0000256" key="6">
    <source>
        <dbReference type="ARBA" id="ARBA00022692"/>
    </source>
</evidence>
<evidence type="ECO:0000256" key="8">
    <source>
        <dbReference type="ARBA" id="ARBA00023136"/>
    </source>
</evidence>
<evidence type="ECO:0000256" key="4">
    <source>
        <dbReference type="ARBA" id="ARBA00022475"/>
    </source>
</evidence>
<feature type="transmembrane region" description="Helical" evidence="11">
    <location>
        <begin position="173"/>
        <end position="196"/>
    </location>
</feature>
<reference evidence="13 14" key="1">
    <citation type="submission" date="2019-10" db="EMBL/GenBank/DDBJ databases">
        <title>Cardiobacteriales fam. a chemoheterotrophic member of the order Cardiobacteriales, and proposal of Cardiobacteriales fam. nov.</title>
        <authorList>
            <person name="Wang C."/>
        </authorList>
    </citation>
    <scope>NUCLEOTIDE SEQUENCE [LARGE SCALE GENOMIC DNA]</scope>
    <source>
        <strain evidence="13 14">ML27</strain>
    </source>
</reference>
<feature type="region of interest" description="Disordered" evidence="10">
    <location>
        <begin position="1"/>
        <end position="25"/>
    </location>
</feature>
<evidence type="ECO:0000313" key="14">
    <source>
        <dbReference type="Proteomes" id="UP000471298"/>
    </source>
</evidence>